<evidence type="ECO:0000313" key="3">
    <source>
        <dbReference type="Proteomes" id="UP001523401"/>
    </source>
</evidence>
<protein>
    <submittedName>
        <fullName evidence="2">Uncharacterized protein</fullName>
    </submittedName>
</protein>
<dbReference type="RefSeq" id="WP_222547575.1">
    <property type="nucleotide sequence ID" value="NZ_BAPW01000046.1"/>
</dbReference>
<feature type="signal peptide" evidence="1">
    <location>
        <begin position="1"/>
        <end position="18"/>
    </location>
</feature>
<name>A0ABT1CIV5_9PROT</name>
<evidence type="ECO:0000313" key="2">
    <source>
        <dbReference type="EMBL" id="MCO6160686.1"/>
    </source>
</evidence>
<sequence>MRRLLFILPFVLPGAAFAQSQAANPVTPFSEGQRVGTSSNPIIAALSSVVPSASASSGQAAAPVELYSYGRRVGTQSNPLYVNLGNALSGYLTQSQAASTYLPLTGGTITGPLSGGYYIPHCYTVADLKALPAPSGAAYACYFDANNGNQPNIAVYALGAWHFLPLGNAL</sequence>
<comment type="caution">
    <text evidence="2">The sequence shown here is derived from an EMBL/GenBank/DDBJ whole genome shotgun (WGS) entry which is preliminary data.</text>
</comment>
<dbReference type="EMBL" id="JAMXQU010000009">
    <property type="protein sequence ID" value="MCO6160686.1"/>
    <property type="molecule type" value="Genomic_DNA"/>
</dbReference>
<evidence type="ECO:0000256" key="1">
    <source>
        <dbReference type="SAM" id="SignalP"/>
    </source>
</evidence>
<accession>A0ABT1CIV5</accession>
<feature type="chain" id="PRO_5046152968" evidence="1">
    <location>
        <begin position="19"/>
        <end position="170"/>
    </location>
</feature>
<reference evidence="2 3" key="1">
    <citation type="submission" date="2022-06" db="EMBL/GenBank/DDBJ databases">
        <title>Whole-genome of Asaia lannensis strain LMG 27011T.</title>
        <authorList>
            <person name="Sombolestani A."/>
        </authorList>
    </citation>
    <scope>NUCLEOTIDE SEQUENCE [LARGE SCALE GENOMIC DNA]</scope>
    <source>
        <strain evidence="2 3">NBRC 102526</strain>
    </source>
</reference>
<proteinExistence type="predicted"/>
<gene>
    <name evidence="2" type="ORF">NF685_11655</name>
</gene>
<keyword evidence="3" id="KW-1185">Reference proteome</keyword>
<organism evidence="2 3">
    <name type="scientific">Asaia lannensis NBRC 102526</name>
    <dbReference type="NCBI Taxonomy" id="1307926"/>
    <lineage>
        <taxon>Bacteria</taxon>
        <taxon>Pseudomonadati</taxon>
        <taxon>Pseudomonadota</taxon>
        <taxon>Alphaproteobacteria</taxon>
        <taxon>Acetobacterales</taxon>
        <taxon>Acetobacteraceae</taxon>
        <taxon>Asaia</taxon>
    </lineage>
</organism>
<dbReference type="Proteomes" id="UP001523401">
    <property type="component" value="Unassembled WGS sequence"/>
</dbReference>
<keyword evidence="1" id="KW-0732">Signal</keyword>